<dbReference type="AlphaFoldDB" id="A0A370TL15"/>
<comment type="caution">
    <text evidence="3">The sequence shown here is derived from an EMBL/GenBank/DDBJ whole genome shotgun (WGS) entry which is preliminary data.</text>
</comment>
<name>A0A370TL15_9HELO</name>
<feature type="region of interest" description="Disordered" evidence="1">
    <location>
        <begin position="746"/>
        <end position="784"/>
    </location>
</feature>
<sequence>MADGYSRRWSTGFPTYLSTNLDGYWLIKWSQSPRRSRHARLSSQVAQLNLTPPPSLTVKGKAPTHRQISESQPRPSSKGSGLVSWNPALQLSVPGAGADLLDHTKPQSSAPSHSTVVNDLGNAQYLADNQPSSDVLFSNDSRASTTDLVAHLGAGLTDTAGCPALREADVRGQCLGTPQDKAEWDNLEYQPPEEDHLGMSIRAALRESAAGGKEEYLPIDALDRIVTRSRVRWELSRLDVKVVPPDKLDSLTDDVWKVASPSAVPSCSMSKFPDKETTRKKIFAILGLMEKYPEIVNFIQEGLHDNDLPFILSNGPYPGSRQLDRKGSDGKLRPIQLFNKWRLSERESFNNYQWQLIAPYFHLSTKPNQKVQHYNFEEHRIVLPYIEDDEGKRGNAGGYGDVWRVKIHPAHHNGCGDSTPSKDNPSYAVKRLRLNNYEAFEAEVSNLKRVSKKDHLHLIKLLVTFKWREQFYLLFPWADGNLLDFWKLYPQPSHLKRDRNMAVWFSGQCLGIVQGLMMIHTADRSSTDGLSNSSGHQIHGRHGDLKPENILWFKAYQDTDLTSLGVLKISDFGLTRFHRTRSKSHFGPVAVSPTYRPPEYDVAKMVSPSFDIWTLGCVLLQFVAWYLLGWEEVDRFSEARTADDRGKIPEDVGKIPEDVFFKFVNLQTGARAKVSVADEFQTLSEHQNCYDFLFDILTFIKKRLLRMDPKNRADCKEIVEKFRELNNLCLADPDYCTKRVKVTPTRSGTDLSEVSESTLRSQEGHCQMHRTPLPKHTDPLENDSQLLGTLPQIKEITTSPSDHNSPETQSLQPQSPAKKVHFEEQQQQLPEPGVSGHEDDMGIVRDELLDDLVQTEKQSEVNRGHVIQSDPGSPSIVESVSAPNPPGPPVCMNHPADDEEMGNTLVDNDGPHELPLNDRKSSILQTRNNHGDDNNDVTNRAKITQGDSNGDDSHVDNVFATLKRLAPRAEQISEPPLKYRKKSFSGQRF</sequence>
<keyword evidence="4" id="KW-1185">Reference proteome</keyword>
<evidence type="ECO:0000256" key="1">
    <source>
        <dbReference type="SAM" id="MobiDB-lite"/>
    </source>
</evidence>
<feature type="compositionally biased region" description="Polar residues" evidence="1">
    <location>
        <begin position="870"/>
        <end position="882"/>
    </location>
</feature>
<feature type="region of interest" description="Disordered" evidence="1">
    <location>
        <begin position="865"/>
        <end position="886"/>
    </location>
</feature>
<organism evidence="3 4">
    <name type="scientific">Venustampulla echinocandica</name>
    <dbReference type="NCBI Taxonomy" id="2656787"/>
    <lineage>
        <taxon>Eukaryota</taxon>
        <taxon>Fungi</taxon>
        <taxon>Dikarya</taxon>
        <taxon>Ascomycota</taxon>
        <taxon>Pezizomycotina</taxon>
        <taxon>Leotiomycetes</taxon>
        <taxon>Helotiales</taxon>
        <taxon>Pleuroascaceae</taxon>
        <taxon>Venustampulla</taxon>
    </lineage>
</organism>
<feature type="region of interest" description="Disordered" evidence="1">
    <location>
        <begin position="967"/>
        <end position="989"/>
    </location>
</feature>
<dbReference type="Proteomes" id="UP000254866">
    <property type="component" value="Unassembled WGS sequence"/>
</dbReference>
<feature type="region of interest" description="Disordered" evidence="1">
    <location>
        <begin position="97"/>
        <end position="116"/>
    </location>
</feature>
<feature type="compositionally biased region" description="Polar residues" evidence="1">
    <location>
        <begin position="746"/>
        <end position="761"/>
    </location>
</feature>
<feature type="region of interest" description="Disordered" evidence="1">
    <location>
        <begin position="50"/>
        <end position="84"/>
    </location>
</feature>
<evidence type="ECO:0000259" key="2">
    <source>
        <dbReference type="PROSITE" id="PS50011"/>
    </source>
</evidence>
<dbReference type="RefSeq" id="XP_031868875.1">
    <property type="nucleotide sequence ID" value="XM_032015454.1"/>
</dbReference>
<feature type="compositionally biased region" description="Polar residues" evidence="1">
    <location>
        <begin position="796"/>
        <end position="815"/>
    </location>
</feature>
<dbReference type="GO" id="GO:0005524">
    <property type="term" value="F:ATP binding"/>
    <property type="evidence" value="ECO:0007669"/>
    <property type="project" value="InterPro"/>
</dbReference>
<dbReference type="CDD" id="cd00180">
    <property type="entry name" value="PKc"/>
    <property type="match status" value="1"/>
</dbReference>
<evidence type="ECO:0000313" key="3">
    <source>
        <dbReference type="EMBL" id="RDL36219.1"/>
    </source>
</evidence>
<gene>
    <name evidence="3" type="ORF">BP5553_06831</name>
</gene>
<dbReference type="PANTHER" id="PTHR24359:SF37">
    <property type="entry name" value="PROTEIN KINASE DOMAIN-CONTAINING PROTEIN"/>
    <property type="match status" value="1"/>
</dbReference>
<feature type="compositionally biased region" description="Polar residues" evidence="1">
    <location>
        <begin position="69"/>
        <end position="79"/>
    </location>
</feature>
<dbReference type="PANTHER" id="PTHR24359">
    <property type="entry name" value="SERINE/THREONINE-PROTEIN KINASE SBK1"/>
    <property type="match status" value="1"/>
</dbReference>
<dbReference type="SMART" id="SM00220">
    <property type="entry name" value="S_TKc"/>
    <property type="match status" value="1"/>
</dbReference>
<feature type="compositionally biased region" description="Polar residues" evidence="1">
    <location>
        <begin position="106"/>
        <end position="116"/>
    </location>
</feature>
<dbReference type="STRING" id="2656787.A0A370TL15"/>
<dbReference type="InterPro" id="IPR011009">
    <property type="entry name" value="Kinase-like_dom_sf"/>
</dbReference>
<dbReference type="InterPro" id="IPR000719">
    <property type="entry name" value="Prot_kinase_dom"/>
</dbReference>
<reference evidence="3 4" key="1">
    <citation type="journal article" date="2018" name="IMA Fungus">
        <title>IMA Genome-F 9: Draft genome sequence of Annulohypoxylon stygium, Aspergillus mulundensis, Berkeleyomyces basicola (syn. Thielaviopsis basicola), Ceratocystis smalleyi, two Cercospora beticola strains, Coleophoma cylindrospora, Fusarium fracticaudum, Phialophora cf. hyalina, and Morchella septimelata.</title>
        <authorList>
            <person name="Wingfield B.D."/>
            <person name="Bills G.F."/>
            <person name="Dong Y."/>
            <person name="Huang W."/>
            <person name="Nel W.J."/>
            <person name="Swalarsk-Parry B.S."/>
            <person name="Vaghefi N."/>
            <person name="Wilken P.M."/>
            <person name="An Z."/>
            <person name="de Beer Z.W."/>
            <person name="De Vos L."/>
            <person name="Chen L."/>
            <person name="Duong T.A."/>
            <person name="Gao Y."/>
            <person name="Hammerbacher A."/>
            <person name="Kikkert J.R."/>
            <person name="Li Y."/>
            <person name="Li H."/>
            <person name="Li K."/>
            <person name="Li Q."/>
            <person name="Liu X."/>
            <person name="Ma X."/>
            <person name="Naidoo K."/>
            <person name="Pethybridge S.J."/>
            <person name="Sun J."/>
            <person name="Steenkamp E.T."/>
            <person name="van der Nest M.A."/>
            <person name="van Wyk S."/>
            <person name="Wingfield M.J."/>
            <person name="Xiong C."/>
            <person name="Yue Q."/>
            <person name="Zhang X."/>
        </authorList>
    </citation>
    <scope>NUCLEOTIDE SEQUENCE [LARGE SCALE GENOMIC DNA]</scope>
    <source>
        <strain evidence="3 4">BP 5553</strain>
    </source>
</reference>
<feature type="region of interest" description="Disordered" evidence="1">
    <location>
        <begin position="796"/>
        <end position="839"/>
    </location>
</feature>
<proteinExistence type="predicted"/>
<feature type="region of interest" description="Disordered" evidence="1">
    <location>
        <begin position="924"/>
        <end position="955"/>
    </location>
</feature>
<dbReference type="Pfam" id="PF00069">
    <property type="entry name" value="Pkinase"/>
    <property type="match status" value="1"/>
</dbReference>
<dbReference type="GO" id="GO:0004674">
    <property type="term" value="F:protein serine/threonine kinase activity"/>
    <property type="evidence" value="ECO:0007669"/>
    <property type="project" value="TreeGrafter"/>
</dbReference>
<dbReference type="SUPFAM" id="SSF56112">
    <property type="entry name" value="Protein kinase-like (PK-like)"/>
    <property type="match status" value="1"/>
</dbReference>
<protein>
    <recommendedName>
        <fullName evidence="2">Protein kinase domain-containing protein</fullName>
    </recommendedName>
</protein>
<dbReference type="PROSITE" id="PS50011">
    <property type="entry name" value="PROTEIN_KINASE_DOM"/>
    <property type="match status" value="1"/>
</dbReference>
<feature type="domain" description="Protein kinase" evidence="2">
    <location>
        <begin position="388"/>
        <end position="725"/>
    </location>
</feature>
<dbReference type="EMBL" id="NPIC01000005">
    <property type="protein sequence ID" value="RDL36219.1"/>
    <property type="molecule type" value="Genomic_DNA"/>
</dbReference>
<evidence type="ECO:0000313" key="4">
    <source>
        <dbReference type="Proteomes" id="UP000254866"/>
    </source>
</evidence>
<dbReference type="Gene3D" id="1.10.510.10">
    <property type="entry name" value="Transferase(Phosphotransferase) domain 1"/>
    <property type="match status" value="1"/>
</dbReference>
<accession>A0A370TL15</accession>
<dbReference type="GeneID" id="43599680"/>
<feature type="compositionally biased region" description="Polar residues" evidence="1">
    <location>
        <begin position="936"/>
        <end position="948"/>
    </location>
</feature>
<dbReference type="OrthoDB" id="1046782at2759"/>